<dbReference type="EMBL" id="JACHIV010000001">
    <property type="protein sequence ID" value="MBB5068641.1"/>
    <property type="molecule type" value="Genomic_DNA"/>
</dbReference>
<feature type="region of interest" description="Disordered" evidence="1">
    <location>
        <begin position="1"/>
        <end position="66"/>
    </location>
</feature>
<feature type="compositionally biased region" description="Pro residues" evidence="1">
    <location>
        <begin position="1"/>
        <end position="10"/>
    </location>
</feature>
<dbReference type="AlphaFoldDB" id="A0A840NCJ3"/>
<gene>
    <name evidence="2" type="ORF">BJ969_001729</name>
</gene>
<protein>
    <recommendedName>
        <fullName evidence="4">Syndecan 1</fullName>
    </recommendedName>
</protein>
<evidence type="ECO:0000313" key="3">
    <source>
        <dbReference type="Proteomes" id="UP000580474"/>
    </source>
</evidence>
<evidence type="ECO:0000256" key="1">
    <source>
        <dbReference type="SAM" id="MobiDB-lite"/>
    </source>
</evidence>
<keyword evidence="3" id="KW-1185">Reference proteome</keyword>
<feature type="compositionally biased region" description="Pro residues" evidence="1">
    <location>
        <begin position="16"/>
        <end position="33"/>
    </location>
</feature>
<evidence type="ECO:0000313" key="2">
    <source>
        <dbReference type="EMBL" id="MBB5068641.1"/>
    </source>
</evidence>
<name>A0A840NCJ3_9PSEU</name>
<comment type="caution">
    <text evidence="2">The sequence shown here is derived from an EMBL/GenBank/DDBJ whole genome shotgun (WGS) entry which is preliminary data.</text>
</comment>
<feature type="compositionally biased region" description="Low complexity" evidence="1">
    <location>
        <begin position="34"/>
        <end position="43"/>
    </location>
</feature>
<reference evidence="2 3" key="1">
    <citation type="submission" date="2020-08" db="EMBL/GenBank/DDBJ databases">
        <title>Sequencing the genomes of 1000 actinobacteria strains.</title>
        <authorList>
            <person name="Klenk H.-P."/>
        </authorList>
    </citation>
    <scope>NUCLEOTIDE SEQUENCE [LARGE SCALE GENOMIC DNA]</scope>
    <source>
        <strain evidence="2 3">DSM 45582</strain>
    </source>
</reference>
<organism evidence="2 3">
    <name type="scientific">Saccharopolyspora gloriosae</name>
    <dbReference type="NCBI Taxonomy" id="455344"/>
    <lineage>
        <taxon>Bacteria</taxon>
        <taxon>Bacillati</taxon>
        <taxon>Actinomycetota</taxon>
        <taxon>Actinomycetes</taxon>
        <taxon>Pseudonocardiales</taxon>
        <taxon>Pseudonocardiaceae</taxon>
        <taxon>Saccharopolyspora</taxon>
    </lineage>
</organism>
<dbReference type="Proteomes" id="UP000580474">
    <property type="component" value="Unassembled WGS sequence"/>
</dbReference>
<sequence>MQRSSPPPAQPRETPPDPAPSTDPAEAKPPIPGVPSGVPVTVVPKEHEPATDDDPAEPDSAGGQDIDELARRLIEPVGRLLRTELRHGRERFGRTYDRRR</sequence>
<evidence type="ECO:0008006" key="4">
    <source>
        <dbReference type="Google" id="ProtNLM"/>
    </source>
</evidence>
<proteinExistence type="predicted"/>
<accession>A0A840NCJ3</accession>